<dbReference type="GO" id="GO:0000166">
    <property type="term" value="F:nucleotide binding"/>
    <property type="evidence" value="ECO:0007669"/>
    <property type="project" value="UniProtKB-KW"/>
</dbReference>
<dbReference type="Pfam" id="PF00680">
    <property type="entry name" value="RdRP_1"/>
    <property type="match status" value="1"/>
</dbReference>
<evidence type="ECO:0000313" key="7">
    <source>
        <dbReference type="EMBL" id="QIJ70090.1"/>
    </source>
</evidence>
<keyword evidence="5" id="KW-0693">Viral RNA replication</keyword>
<evidence type="ECO:0000256" key="4">
    <source>
        <dbReference type="ARBA" id="ARBA00022741"/>
    </source>
</evidence>
<keyword evidence="2" id="KW-0808">Transferase</keyword>
<evidence type="ECO:0000256" key="3">
    <source>
        <dbReference type="ARBA" id="ARBA00022695"/>
    </source>
</evidence>
<keyword evidence="4" id="KW-0547">Nucleotide-binding</keyword>
<evidence type="ECO:0000256" key="1">
    <source>
        <dbReference type="ARBA" id="ARBA00022484"/>
    </source>
</evidence>
<sequence length="553" mass="63652">MDAPKSYITKTRQMPSNLTTLRNLPKGKGFPMRLLPPREDPLARAATEQYFGLEKVAKVMAKYHRSTISYEAMLSDLKRYDCKRAPRLEDDLYCAVLQTVIEDILPKERIIPYKIEVVSTLAEFPNTKSPGLPYKLEGFKTKREVIEAGKLSDISTTWREIGFGKKPRLPDVCLFARSQLAKTGKEKIRATWGYPLSVYMEEGRYFYPFQDHIKSHEHNFPIAYGLEILNGGMAMIDTIVKRNENAKYVMTDWSQFDKTVPAWLIRDVFSIIGMAFDFSKERDANGNIYHVRPAIAIKRWRYMINYFIDTPIRTCKGERFLALGGVPSGSCWTNIVDSVINMILSRYLVFDTTGHFPADEIFLGDDAFLCVNGTVNLDDMADLALRKFGMIMNVDKSYVTTQPANVHFLGYYNKSGNPFFSMDPLIASFIQPEYERSTLLERCSAAIGQMYCCCDPGYAVLWYKIASSIAASDNKTFEEVFIYTRDSYHRNKDLQQMGLTQEKMTVPSICHDYIMDVLPPLNCRIFIRPRKYNYNELWERTILTFKDSPLDPE</sequence>
<dbReference type="GO" id="GO:0003968">
    <property type="term" value="F:RNA-directed RNA polymerase activity"/>
    <property type="evidence" value="ECO:0007669"/>
    <property type="project" value="UniProtKB-KW"/>
</dbReference>
<dbReference type="InterPro" id="IPR001205">
    <property type="entry name" value="RNA-dir_pol_C"/>
</dbReference>
<organism evidence="7">
    <name type="scientific">Vannostrand partiti-like virus</name>
    <dbReference type="NCBI Taxonomy" id="2716666"/>
    <lineage>
        <taxon>Viruses</taxon>
        <taxon>Riboviria</taxon>
        <taxon>Orthornavirae</taxon>
        <taxon>Pisuviricota</taxon>
        <taxon>Duplopiviricetes</taxon>
        <taxon>Durnavirales</taxon>
        <taxon>Partitiviridae</taxon>
    </lineage>
</organism>
<dbReference type="GO" id="GO:0006351">
    <property type="term" value="P:DNA-templated transcription"/>
    <property type="evidence" value="ECO:0007669"/>
    <property type="project" value="InterPro"/>
</dbReference>
<dbReference type="GO" id="GO:0003723">
    <property type="term" value="F:RNA binding"/>
    <property type="evidence" value="ECO:0007669"/>
    <property type="project" value="InterPro"/>
</dbReference>
<keyword evidence="1 7" id="KW-0696">RNA-directed RNA polymerase</keyword>
<dbReference type="InterPro" id="IPR043128">
    <property type="entry name" value="Rev_trsase/Diguanyl_cyclase"/>
</dbReference>
<dbReference type="InterPro" id="IPR007094">
    <property type="entry name" value="RNA-dir_pol_PSvirus"/>
</dbReference>
<feature type="domain" description="RdRp catalytic" evidence="6">
    <location>
        <begin position="246"/>
        <end position="379"/>
    </location>
</feature>
<dbReference type="PROSITE" id="PS50507">
    <property type="entry name" value="RDRP_SSRNA_POS"/>
    <property type="match status" value="1"/>
</dbReference>
<name>A0A6G7PSH5_9VIRU</name>
<keyword evidence="3" id="KW-0548">Nucleotidyltransferase</keyword>
<dbReference type="InterPro" id="IPR043502">
    <property type="entry name" value="DNA/RNA_pol_sf"/>
</dbReference>
<evidence type="ECO:0000256" key="5">
    <source>
        <dbReference type="ARBA" id="ARBA00022953"/>
    </source>
</evidence>
<dbReference type="EMBL" id="MT129734">
    <property type="protein sequence ID" value="QIJ70090.1"/>
    <property type="molecule type" value="Genomic_RNA"/>
</dbReference>
<protein>
    <submittedName>
        <fullName evidence="7">RNA-dependent RNA polymerase</fullName>
    </submittedName>
</protein>
<dbReference type="SUPFAM" id="SSF56672">
    <property type="entry name" value="DNA/RNA polymerases"/>
    <property type="match status" value="1"/>
</dbReference>
<evidence type="ECO:0000259" key="6">
    <source>
        <dbReference type="PROSITE" id="PS50507"/>
    </source>
</evidence>
<proteinExistence type="predicted"/>
<dbReference type="Gene3D" id="3.30.70.270">
    <property type="match status" value="1"/>
</dbReference>
<dbReference type="GO" id="GO:0039694">
    <property type="term" value="P:viral RNA genome replication"/>
    <property type="evidence" value="ECO:0007669"/>
    <property type="project" value="InterPro"/>
</dbReference>
<evidence type="ECO:0000256" key="2">
    <source>
        <dbReference type="ARBA" id="ARBA00022679"/>
    </source>
</evidence>
<accession>A0A6G7PSH5</accession>
<reference evidence="7" key="1">
    <citation type="submission" date="2020-02" db="EMBL/GenBank/DDBJ databases">
        <title>Comparative analysis of RNA virome composition in rabbits and associated ectoparasites.</title>
        <authorList>
            <person name="Mahar J.E."/>
            <person name="Shi M."/>
            <person name="Hall R.N."/>
            <person name="Strive T."/>
            <person name="Holmes E.C."/>
        </authorList>
    </citation>
    <scope>NUCLEOTIDE SEQUENCE</scope>
    <source>
        <strain evidence="7">GUNCaV_DN27464-124</strain>
    </source>
</reference>